<name>A0ACB9RDS3_9MYRT</name>
<organism evidence="1 2">
    <name type="scientific">Melastoma candidum</name>
    <dbReference type="NCBI Taxonomy" id="119954"/>
    <lineage>
        <taxon>Eukaryota</taxon>
        <taxon>Viridiplantae</taxon>
        <taxon>Streptophyta</taxon>
        <taxon>Embryophyta</taxon>
        <taxon>Tracheophyta</taxon>
        <taxon>Spermatophyta</taxon>
        <taxon>Magnoliopsida</taxon>
        <taxon>eudicotyledons</taxon>
        <taxon>Gunneridae</taxon>
        <taxon>Pentapetalae</taxon>
        <taxon>rosids</taxon>
        <taxon>malvids</taxon>
        <taxon>Myrtales</taxon>
        <taxon>Melastomataceae</taxon>
        <taxon>Melastomatoideae</taxon>
        <taxon>Melastomateae</taxon>
        <taxon>Melastoma</taxon>
    </lineage>
</organism>
<evidence type="ECO:0000313" key="1">
    <source>
        <dbReference type="EMBL" id="KAI4376592.1"/>
    </source>
</evidence>
<proteinExistence type="predicted"/>
<sequence length="136" mass="14424">MIGDVYKMIAVGLIWGTTNALIRRGTILWSQSHGSSAASSADGGTLRRKLVGSVKNCLDLLLFWQYSVPFLVNLSASVAFFALLRDAPISLAVPITNATTFAATAVAGVALGEEVMIGRMFLGTCIVIFGVWLCVV</sequence>
<accession>A0ACB9RDS3</accession>
<comment type="caution">
    <text evidence="1">The sequence shown here is derived from an EMBL/GenBank/DDBJ whole genome shotgun (WGS) entry which is preliminary data.</text>
</comment>
<gene>
    <name evidence="1" type="ORF">MLD38_014338</name>
</gene>
<dbReference type="Proteomes" id="UP001057402">
    <property type="component" value="Chromosome 4"/>
</dbReference>
<evidence type="ECO:0000313" key="2">
    <source>
        <dbReference type="Proteomes" id="UP001057402"/>
    </source>
</evidence>
<dbReference type="EMBL" id="CM042883">
    <property type="protein sequence ID" value="KAI4376592.1"/>
    <property type="molecule type" value="Genomic_DNA"/>
</dbReference>
<reference evidence="2" key="1">
    <citation type="journal article" date="2023" name="Front. Plant Sci.">
        <title>Chromosomal-level genome assembly of Melastoma candidum provides insights into trichome evolution.</title>
        <authorList>
            <person name="Zhong Y."/>
            <person name="Wu W."/>
            <person name="Sun C."/>
            <person name="Zou P."/>
            <person name="Liu Y."/>
            <person name="Dai S."/>
            <person name="Zhou R."/>
        </authorList>
    </citation>
    <scope>NUCLEOTIDE SEQUENCE [LARGE SCALE GENOMIC DNA]</scope>
</reference>
<keyword evidence="2" id="KW-1185">Reference proteome</keyword>
<protein>
    <submittedName>
        <fullName evidence="1">Uncharacterized protein</fullName>
    </submittedName>
</protein>